<feature type="transmembrane region" description="Helical" evidence="1">
    <location>
        <begin position="143"/>
        <end position="170"/>
    </location>
</feature>
<feature type="transmembrane region" description="Helical" evidence="1">
    <location>
        <begin position="109"/>
        <end position="131"/>
    </location>
</feature>
<dbReference type="RefSeq" id="WP_122901049.1">
    <property type="nucleotide sequence ID" value="NZ_RHIB01000003.1"/>
</dbReference>
<feature type="transmembrane region" description="Helical" evidence="1">
    <location>
        <begin position="77"/>
        <end position="97"/>
    </location>
</feature>
<protein>
    <submittedName>
        <fullName evidence="2">Uncharacterized protein</fullName>
    </submittedName>
</protein>
<organism evidence="2 3">
    <name type="scientific">Alteribacter keqinensis</name>
    <dbReference type="NCBI Taxonomy" id="2483800"/>
    <lineage>
        <taxon>Bacteria</taxon>
        <taxon>Bacillati</taxon>
        <taxon>Bacillota</taxon>
        <taxon>Bacilli</taxon>
        <taxon>Bacillales</taxon>
        <taxon>Bacillaceae</taxon>
        <taxon>Alteribacter</taxon>
    </lineage>
</organism>
<evidence type="ECO:0000313" key="3">
    <source>
        <dbReference type="Proteomes" id="UP000278746"/>
    </source>
</evidence>
<proteinExistence type="predicted"/>
<keyword evidence="3" id="KW-1185">Reference proteome</keyword>
<gene>
    <name evidence="2" type="ORF">EBO34_17700</name>
</gene>
<reference evidence="2 3" key="1">
    <citation type="submission" date="2018-10" db="EMBL/GenBank/DDBJ databases">
        <title>Bacillus Keqinensis sp. nov., a moderately halophilic bacterium isolated from a saline-alkaline lake.</title>
        <authorList>
            <person name="Wang H."/>
        </authorList>
    </citation>
    <scope>NUCLEOTIDE SEQUENCE [LARGE SCALE GENOMIC DNA]</scope>
    <source>
        <strain evidence="2 3">KQ-3</strain>
    </source>
</reference>
<feature type="transmembrane region" description="Helical" evidence="1">
    <location>
        <begin position="43"/>
        <end position="70"/>
    </location>
</feature>
<comment type="caution">
    <text evidence="2">The sequence shown here is derived from an EMBL/GenBank/DDBJ whole genome shotgun (WGS) entry which is preliminary data.</text>
</comment>
<evidence type="ECO:0000256" key="1">
    <source>
        <dbReference type="SAM" id="Phobius"/>
    </source>
</evidence>
<dbReference type="EMBL" id="RHIB01000003">
    <property type="protein sequence ID" value="RNA67024.1"/>
    <property type="molecule type" value="Genomic_DNA"/>
</dbReference>
<sequence length="177" mass="19530">MSLLLLTGIFGIVLVLVCKKPLMNKIGTTSKMAQRLSQATWFYNHWLAGLFLFALNTALFFTTGFLLYLLTLVLIPFVHLFVMTGAVIASILLWVVLSQTWRGTKENRLKMSATGSSVYLILTLLFGYFFVTLEPSYEGQDTFMAAIGLLFAAIVTTVAFLTCLTITGLYGKKSTGA</sequence>
<dbReference type="Proteomes" id="UP000278746">
    <property type="component" value="Unassembled WGS sequence"/>
</dbReference>
<dbReference type="AlphaFoldDB" id="A0A3M7TP46"/>
<keyword evidence="1" id="KW-0812">Transmembrane</keyword>
<dbReference type="OrthoDB" id="2629110at2"/>
<keyword evidence="1" id="KW-1133">Transmembrane helix</keyword>
<name>A0A3M7TP46_9BACI</name>
<evidence type="ECO:0000313" key="2">
    <source>
        <dbReference type="EMBL" id="RNA67024.1"/>
    </source>
</evidence>
<accession>A0A3M7TP46</accession>
<keyword evidence="1" id="KW-0472">Membrane</keyword>